<dbReference type="EMBL" id="CP020771">
    <property type="protein sequence ID" value="ARI82905.1"/>
    <property type="molecule type" value="Genomic_DNA"/>
</dbReference>
<evidence type="ECO:0000313" key="1">
    <source>
        <dbReference type="EMBL" id="ARI82905.1"/>
    </source>
</evidence>
<keyword evidence="2" id="KW-1185">Reference proteome</keyword>
<dbReference type="Proteomes" id="UP000192439">
    <property type="component" value="Chromosome"/>
</dbReference>
<evidence type="ECO:0000313" key="2">
    <source>
        <dbReference type="Proteomes" id="UP000192439"/>
    </source>
</evidence>
<accession>A0AB33BRS3</accession>
<gene>
    <name evidence="1" type="ORF">BH695_3626</name>
</gene>
<dbReference type="AlphaFoldDB" id="A0AB33BRS3"/>
<sequence length="43" mass="5076">MKASADFSNSMVKFFRCFQQEKTQEVLFSWLLSRQFCLFSSGD</sequence>
<reference evidence="1 2" key="1">
    <citation type="journal article" date="2018" name="Harmful Algae">
        <title>The highly heterogeneous methylated genomes and diverse restriction-modification systems of bloom-forming Microcystis.</title>
        <authorList>
            <person name="Zhao L."/>
            <person name="Song Y."/>
            <person name="Li L."/>
            <person name="Gan N."/>
            <person name="Brand J.J."/>
            <person name="Song L."/>
        </authorList>
    </citation>
    <scope>NUCLEOTIDE SEQUENCE [LARGE SCALE GENOMIC DNA]</scope>
    <source>
        <strain evidence="1 2">PCC 7806SL</strain>
    </source>
</reference>
<protein>
    <submittedName>
        <fullName evidence="1">Uncharacterized protein</fullName>
    </submittedName>
</protein>
<organism evidence="1 2">
    <name type="scientific">Microcystis aeruginosa PCC 7806SL</name>
    <dbReference type="NCBI Taxonomy" id="1903187"/>
    <lineage>
        <taxon>Bacteria</taxon>
        <taxon>Bacillati</taxon>
        <taxon>Cyanobacteriota</taxon>
        <taxon>Cyanophyceae</taxon>
        <taxon>Oscillatoriophycideae</taxon>
        <taxon>Chroococcales</taxon>
        <taxon>Microcystaceae</taxon>
        <taxon>Microcystis</taxon>
    </lineage>
</organism>
<proteinExistence type="predicted"/>
<name>A0AB33BRS3_MICA7</name>